<feature type="non-terminal residue" evidence="1">
    <location>
        <position position="130"/>
    </location>
</feature>
<keyword evidence="2" id="KW-1185">Reference proteome</keyword>
<protein>
    <submittedName>
        <fullName evidence="1">Uncharacterized protein</fullName>
    </submittedName>
</protein>
<dbReference type="STRING" id="1314777.A0A164MKE9"/>
<dbReference type="InterPro" id="IPR051320">
    <property type="entry name" value="Viral_Replic_Matur_Polypro"/>
</dbReference>
<evidence type="ECO:0000313" key="2">
    <source>
        <dbReference type="Proteomes" id="UP000076722"/>
    </source>
</evidence>
<dbReference type="PANTHER" id="PTHR33064">
    <property type="entry name" value="POL PROTEIN"/>
    <property type="match status" value="1"/>
</dbReference>
<dbReference type="Proteomes" id="UP000076722">
    <property type="component" value="Unassembled WGS sequence"/>
</dbReference>
<dbReference type="AlphaFoldDB" id="A0A164MKE9"/>
<dbReference type="EMBL" id="KV419467">
    <property type="protein sequence ID" value="KZS86799.1"/>
    <property type="molecule type" value="Genomic_DNA"/>
</dbReference>
<accession>A0A164MKE9</accession>
<organism evidence="1 2">
    <name type="scientific">Sistotremastrum niveocremeum HHB9708</name>
    <dbReference type="NCBI Taxonomy" id="1314777"/>
    <lineage>
        <taxon>Eukaryota</taxon>
        <taxon>Fungi</taxon>
        <taxon>Dikarya</taxon>
        <taxon>Basidiomycota</taxon>
        <taxon>Agaricomycotina</taxon>
        <taxon>Agaricomycetes</taxon>
        <taxon>Sistotremastrales</taxon>
        <taxon>Sistotremastraceae</taxon>
        <taxon>Sertulicium</taxon>
        <taxon>Sertulicium niveocremeum</taxon>
    </lineage>
</organism>
<gene>
    <name evidence="1" type="ORF">SISNIDRAFT_399309</name>
</gene>
<name>A0A164MKE9_9AGAM</name>
<evidence type="ECO:0000313" key="1">
    <source>
        <dbReference type="EMBL" id="KZS86799.1"/>
    </source>
</evidence>
<dbReference type="PANTHER" id="PTHR33064:SF37">
    <property type="entry name" value="RIBONUCLEASE H"/>
    <property type="match status" value="1"/>
</dbReference>
<reference evidence="1 2" key="1">
    <citation type="journal article" date="2016" name="Mol. Biol. Evol.">
        <title>Comparative Genomics of Early-Diverging Mushroom-Forming Fungi Provides Insights into the Origins of Lignocellulose Decay Capabilities.</title>
        <authorList>
            <person name="Nagy L.G."/>
            <person name="Riley R."/>
            <person name="Tritt A."/>
            <person name="Adam C."/>
            <person name="Daum C."/>
            <person name="Floudas D."/>
            <person name="Sun H."/>
            <person name="Yadav J.S."/>
            <person name="Pangilinan J."/>
            <person name="Larsson K.H."/>
            <person name="Matsuura K."/>
            <person name="Barry K."/>
            <person name="Labutti K."/>
            <person name="Kuo R."/>
            <person name="Ohm R.A."/>
            <person name="Bhattacharya S.S."/>
            <person name="Shirouzu T."/>
            <person name="Yoshinaga Y."/>
            <person name="Martin F.M."/>
            <person name="Grigoriev I.V."/>
            <person name="Hibbett D.S."/>
        </authorList>
    </citation>
    <scope>NUCLEOTIDE SEQUENCE [LARGE SCALE GENOMIC DNA]</scope>
    <source>
        <strain evidence="1 2">HHB9708</strain>
    </source>
</reference>
<dbReference type="InterPro" id="IPR043502">
    <property type="entry name" value="DNA/RNA_pol_sf"/>
</dbReference>
<dbReference type="OrthoDB" id="3193212at2759"/>
<sequence>VSHILASKIPEPVRVYIDDTNIKGPKSRGKLPDGTYQMDPDHPGCRPITYGLIFSEGHLQDVHETFHLVGEAGGTFSAKKTFICVPEVETLGSKCTYEGRFPDDSTVQKIRDWPTPTSVTEVRGFLGVCG</sequence>
<dbReference type="SUPFAM" id="SSF56672">
    <property type="entry name" value="DNA/RNA polymerases"/>
    <property type="match status" value="1"/>
</dbReference>
<feature type="non-terminal residue" evidence="1">
    <location>
        <position position="1"/>
    </location>
</feature>
<proteinExistence type="predicted"/>